<proteinExistence type="predicted"/>
<sequence>MRLTVAADGKSASGDLRRPVEFMKARAQRDRWPDHADYVPDPWPGTVRESSTDLNPDGLGKGYAVPAGSPPPRTRGGPVGVFGGGFRLRAGPPRPGTAGVEGRGSGALGSRAVPAGIAVRTPSNWSQVVTQGSAAA</sequence>
<comment type="caution">
    <text evidence="2">The sequence shown here is derived from an EMBL/GenBank/DDBJ whole genome shotgun (WGS) entry which is preliminary data.</text>
</comment>
<gene>
    <name evidence="2" type="ORF">GCM10009802_51130</name>
</gene>
<protein>
    <recommendedName>
        <fullName evidence="4">PPE-PPW subfamily C-terminal domain-containing protein</fullName>
    </recommendedName>
</protein>
<keyword evidence="3" id="KW-1185">Reference proteome</keyword>
<feature type="compositionally biased region" description="Basic and acidic residues" evidence="1">
    <location>
        <begin position="28"/>
        <end position="38"/>
    </location>
</feature>
<dbReference type="Proteomes" id="UP001500443">
    <property type="component" value="Unassembled WGS sequence"/>
</dbReference>
<organism evidence="2 3">
    <name type="scientific">Streptomyces synnematoformans</name>
    <dbReference type="NCBI Taxonomy" id="415721"/>
    <lineage>
        <taxon>Bacteria</taxon>
        <taxon>Bacillati</taxon>
        <taxon>Actinomycetota</taxon>
        <taxon>Actinomycetes</taxon>
        <taxon>Kitasatosporales</taxon>
        <taxon>Streptomycetaceae</taxon>
        <taxon>Streptomyces</taxon>
    </lineage>
</organism>
<reference evidence="2 3" key="1">
    <citation type="journal article" date="2019" name="Int. J. Syst. Evol. Microbiol.">
        <title>The Global Catalogue of Microorganisms (GCM) 10K type strain sequencing project: providing services to taxonomists for standard genome sequencing and annotation.</title>
        <authorList>
            <consortium name="The Broad Institute Genomics Platform"/>
            <consortium name="The Broad Institute Genome Sequencing Center for Infectious Disease"/>
            <person name="Wu L."/>
            <person name="Ma J."/>
        </authorList>
    </citation>
    <scope>NUCLEOTIDE SEQUENCE [LARGE SCALE GENOMIC DNA]</scope>
    <source>
        <strain evidence="2 3">JCM 15481</strain>
    </source>
</reference>
<evidence type="ECO:0000313" key="3">
    <source>
        <dbReference type="Proteomes" id="UP001500443"/>
    </source>
</evidence>
<evidence type="ECO:0008006" key="4">
    <source>
        <dbReference type="Google" id="ProtNLM"/>
    </source>
</evidence>
<accession>A0ABN2ZE05</accession>
<name>A0ABN2ZE05_9ACTN</name>
<feature type="region of interest" description="Disordered" evidence="1">
    <location>
        <begin position="28"/>
        <end position="83"/>
    </location>
</feature>
<evidence type="ECO:0000256" key="1">
    <source>
        <dbReference type="SAM" id="MobiDB-lite"/>
    </source>
</evidence>
<evidence type="ECO:0000313" key="2">
    <source>
        <dbReference type="EMBL" id="GAA2140783.1"/>
    </source>
</evidence>
<dbReference type="EMBL" id="BAAAPF010000224">
    <property type="protein sequence ID" value="GAA2140783.1"/>
    <property type="molecule type" value="Genomic_DNA"/>
</dbReference>